<keyword evidence="3" id="KW-1185">Reference proteome</keyword>
<feature type="transmembrane region" description="Helical" evidence="1">
    <location>
        <begin position="85"/>
        <end position="106"/>
    </location>
</feature>
<evidence type="ECO:0000256" key="1">
    <source>
        <dbReference type="SAM" id="Phobius"/>
    </source>
</evidence>
<feature type="transmembrane region" description="Helical" evidence="1">
    <location>
        <begin position="51"/>
        <end position="73"/>
    </location>
</feature>
<gene>
    <name evidence="2" type="ORF">JWS04_16975</name>
</gene>
<evidence type="ECO:0000313" key="2">
    <source>
        <dbReference type="EMBL" id="MBP0112751.1"/>
    </source>
</evidence>
<sequence>MSNRPSIRAQSQALASHILPVSATMIGVCATLIGLVKLAEAKHGSSHVDEYAALASVMFLASALTSYLSIRYSQRAGLSYRIEQIADLIFLGGLIGITLVATLFAYEVI</sequence>
<keyword evidence="1" id="KW-0812">Transmembrane</keyword>
<accession>A0ABS3ZX83</accession>
<protein>
    <submittedName>
        <fullName evidence="2">Uncharacterized protein</fullName>
    </submittedName>
</protein>
<keyword evidence="1" id="KW-0472">Membrane</keyword>
<keyword evidence="1" id="KW-1133">Transmembrane helix</keyword>
<reference evidence="2 3" key="1">
    <citation type="submission" date="2021-03" db="EMBL/GenBank/DDBJ databases">
        <title>Genome Sequence of Bradyrhizobium vignae strain ISRA400.</title>
        <authorList>
            <person name="Tisa L.S."/>
            <person name="Svistoonoff S."/>
            <person name="Hocher V."/>
            <person name="Fall S."/>
            <person name="Zaiya A."/>
            <person name="Naing D."/>
            <person name="Niang N."/>
            <person name="Diouf A."/>
            <person name="Dasylva M.C."/>
            <person name="Toure O."/>
            <person name="Gueye M."/>
            <person name="Gully D."/>
            <person name="Tisseyre P."/>
            <person name="Simpson S."/>
            <person name="Morris K."/>
            <person name="Thomas W.K."/>
        </authorList>
    </citation>
    <scope>NUCLEOTIDE SEQUENCE [LARGE SCALE GENOMIC DNA]</scope>
    <source>
        <strain evidence="2 3">ISRA400</strain>
    </source>
</reference>
<evidence type="ECO:0000313" key="3">
    <source>
        <dbReference type="Proteomes" id="UP000669317"/>
    </source>
</evidence>
<name>A0ABS3ZX83_9BRAD</name>
<proteinExistence type="predicted"/>
<dbReference type="Proteomes" id="UP000669317">
    <property type="component" value="Unassembled WGS sequence"/>
</dbReference>
<comment type="caution">
    <text evidence="2">The sequence shown here is derived from an EMBL/GenBank/DDBJ whole genome shotgun (WGS) entry which is preliminary data.</text>
</comment>
<feature type="transmembrane region" description="Helical" evidence="1">
    <location>
        <begin position="21"/>
        <end position="39"/>
    </location>
</feature>
<dbReference type="EMBL" id="JAGIKT010000036">
    <property type="protein sequence ID" value="MBP0112751.1"/>
    <property type="molecule type" value="Genomic_DNA"/>
</dbReference>
<organism evidence="2 3">
    <name type="scientific">Bradyrhizobium vignae</name>
    <dbReference type="NCBI Taxonomy" id="1549949"/>
    <lineage>
        <taxon>Bacteria</taxon>
        <taxon>Pseudomonadati</taxon>
        <taxon>Pseudomonadota</taxon>
        <taxon>Alphaproteobacteria</taxon>
        <taxon>Hyphomicrobiales</taxon>
        <taxon>Nitrobacteraceae</taxon>
        <taxon>Bradyrhizobium</taxon>
    </lineage>
</organism>